<evidence type="ECO:0000259" key="1">
    <source>
        <dbReference type="Pfam" id="PF03551"/>
    </source>
</evidence>
<proteinExistence type="predicted"/>
<dbReference type="Pfam" id="PF03551">
    <property type="entry name" value="PadR"/>
    <property type="match status" value="1"/>
</dbReference>
<evidence type="ECO:0000313" key="3">
    <source>
        <dbReference type="Proteomes" id="UP000434036"/>
    </source>
</evidence>
<dbReference type="Gene3D" id="1.10.10.10">
    <property type="entry name" value="Winged helix-like DNA-binding domain superfamily/Winged helix DNA-binding domain"/>
    <property type="match status" value="1"/>
</dbReference>
<dbReference type="AlphaFoldDB" id="A0A6N8U6S0"/>
<keyword evidence="3" id="KW-1185">Reference proteome</keyword>
<sequence>MAREQLKTLTEQMYYIMLALRHENFGYGIMEEVKKRTGGRVEIGAGTLYALLARFEKEKIICCTREEDRKRYYRLDEKGEQMLKDEYRRLKQLILDGEELEEAK</sequence>
<dbReference type="RefSeq" id="WP_160625028.1">
    <property type="nucleotide sequence ID" value="NZ_WUUQ01000002.1"/>
</dbReference>
<dbReference type="PANTHER" id="PTHR33169:SF13">
    <property type="entry name" value="PADR-FAMILY TRANSCRIPTIONAL REGULATOR"/>
    <property type="match status" value="1"/>
</dbReference>
<reference evidence="2 3" key="2">
    <citation type="submission" date="2020-01" db="EMBL/GenBank/DDBJ databases">
        <title>Clostridiaceae sp. nov. isolated from the gut of human by culturomics.</title>
        <authorList>
            <person name="Chang Y."/>
        </authorList>
    </citation>
    <scope>NUCLEOTIDE SEQUENCE [LARGE SCALE GENOMIC DNA]</scope>
    <source>
        <strain evidence="2 3">DONG20-135</strain>
    </source>
</reference>
<name>A0A6N8U6S0_9FIRM</name>
<dbReference type="SUPFAM" id="SSF46785">
    <property type="entry name" value="Winged helix' DNA-binding domain"/>
    <property type="match status" value="1"/>
</dbReference>
<accession>A0A6N8U6S0</accession>
<dbReference type="EMBL" id="WUUQ01000002">
    <property type="protein sequence ID" value="MXQ73591.1"/>
    <property type="molecule type" value="Genomic_DNA"/>
</dbReference>
<dbReference type="InterPro" id="IPR005149">
    <property type="entry name" value="Tscrpt_reg_PadR_N"/>
</dbReference>
<comment type="caution">
    <text evidence="2">The sequence shown here is derived from an EMBL/GenBank/DDBJ whole genome shotgun (WGS) entry which is preliminary data.</text>
</comment>
<dbReference type="InterPro" id="IPR036390">
    <property type="entry name" value="WH_DNA-bd_sf"/>
</dbReference>
<dbReference type="PANTHER" id="PTHR33169">
    <property type="entry name" value="PADR-FAMILY TRANSCRIPTIONAL REGULATOR"/>
    <property type="match status" value="1"/>
</dbReference>
<evidence type="ECO:0000313" key="2">
    <source>
        <dbReference type="EMBL" id="MXQ73591.1"/>
    </source>
</evidence>
<feature type="domain" description="Transcription regulator PadR N-terminal" evidence="1">
    <location>
        <begin position="20"/>
        <end position="84"/>
    </location>
</feature>
<dbReference type="InterPro" id="IPR052509">
    <property type="entry name" value="Metal_resp_DNA-bind_regulator"/>
</dbReference>
<gene>
    <name evidence="2" type="ORF">GSF08_06545</name>
</gene>
<organism evidence="2 3">
    <name type="scientific">Copranaerobaculum intestinale</name>
    <dbReference type="NCBI Taxonomy" id="2692629"/>
    <lineage>
        <taxon>Bacteria</taxon>
        <taxon>Bacillati</taxon>
        <taxon>Bacillota</taxon>
        <taxon>Erysipelotrichia</taxon>
        <taxon>Erysipelotrichales</taxon>
        <taxon>Erysipelotrichaceae</taxon>
        <taxon>Copranaerobaculum</taxon>
    </lineage>
</organism>
<protein>
    <submittedName>
        <fullName evidence="2">PadR family transcriptional regulator</fullName>
    </submittedName>
</protein>
<dbReference type="Proteomes" id="UP000434036">
    <property type="component" value="Unassembled WGS sequence"/>
</dbReference>
<dbReference type="InterPro" id="IPR036388">
    <property type="entry name" value="WH-like_DNA-bd_sf"/>
</dbReference>
<reference evidence="2 3" key="1">
    <citation type="submission" date="2019-12" db="EMBL/GenBank/DDBJ databases">
        <authorList>
            <person name="Yang R."/>
        </authorList>
    </citation>
    <scope>NUCLEOTIDE SEQUENCE [LARGE SCALE GENOMIC DNA]</scope>
    <source>
        <strain evidence="2 3">DONG20-135</strain>
    </source>
</reference>